<dbReference type="STRING" id="411473.RUMCAL_00019"/>
<dbReference type="FunFam" id="3.40.50.720:FF:000397">
    <property type="entry name" value="UDP-galactopyranose mutase"/>
    <property type="match status" value="1"/>
</dbReference>
<dbReference type="PANTHER" id="PTHR21197">
    <property type="entry name" value="UDP-GALACTOPYRANOSE MUTASE"/>
    <property type="match status" value="1"/>
</dbReference>
<comment type="caution">
    <text evidence="2">The sequence shown here is derived from an EMBL/GenBank/DDBJ whole genome shotgun (WGS) entry which is preliminary data.</text>
</comment>
<protein>
    <submittedName>
        <fullName evidence="2">Putative UDP-galactopyranose mutase</fullName>
    </submittedName>
</protein>
<feature type="non-terminal residue" evidence="2">
    <location>
        <position position="254"/>
    </location>
</feature>
<dbReference type="SUPFAM" id="SSF51971">
    <property type="entry name" value="Nucleotide-binding domain"/>
    <property type="match status" value="1"/>
</dbReference>
<organism evidence="2 3">
    <name type="scientific">Ruminococcus callidus ATCC 27760</name>
    <dbReference type="NCBI Taxonomy" id="411473"/>
    <lineage>
        <taxon>Bacteria</taxon>
        <taxon>Bacillati</taxon>
        <taxon>Bacillota</taxon>
        <taxon>Clostridia</taxon>
        <taxon>Eubacteriales</taxon>
        <taxon>Oscillospiraceae</taxon>
        <taxon>Ruminococcus</taxon>
    </lineage>
</organism>
<name>U2KGF8_9FIRM</name>
<dbReference type="HOGENOM" id="CLU_042118_0_0_9"/>
<dbReference type="RefSeq" id="WP_021680288.1">
    <property type="nucleotide sequence ID" value="NZ_KI260285.1"/>
</dbReference>
<evidence type="ECO:0000313" key="3">
    <source>
        <dbReference type="Proteomes" id="UP000016662"/>
    </source>
</evidence>
<dbReference type="PANTHER" id="PTHR21197:SF0">
    <property type="entry name" value="UDP-GALACTOPYRANOSE MUTASE"/>
    <property type="match status" value="1"/>
</dbReference>
<dbReference type="InterPro" id="IPR015899">
    <property type="entry name" value="UDP-GalPyranose_mutase_C"/>
</dbReference>
<sequence>MNYNYLIVGSGLYGATIAQQAKKAGKSVLVIDKRPNVGGNIYTEKVEGINVHKYGAHIFHTNNKEVWDYVTSFVDFNRFTNSPVANYKGELYSMPFNMYTFNKMWGVVTPEEAAAKIEEQKKEITGEPKNLEEQAISLVGRDIYEKLVKGYTEKQWGRDCKDLPAFIIKRLPVRLTFDNNYFNALYQGIPIGGYTKLIEKMLEGIEVRLNVDYLENKEELDKLAEKVIYTGPIDAYFDYKLGTLEYRSVRFENE</sequence>
<dbReference type="eggNOG" id="COG0562">
    <property type="taxonomic scope" value="Bacteria"/>
</dbReference>
<reference evidence="2 3" key="1">
    <citation type="submission" date="2013-07" db="EMBL/GenBank/DDBJ databases">
        <authorList>
            <person name="Weinstock G."/>
            <person name="Sodergren E."/>
            <person name="Wylie T."/>
            <person name="Fulton L."/>
            <person name="Fulton R."/>
            <person name="Fronick C."/>
            <person name="O'Laughlin M."/>
            <person name="Godfrey J."/>
            <person name="Miner T."/>
            <person name="Herter B."/>
            <person name="Appelbaum E."/>
            <person name="Cordes M."/>
            <person name="Lek S."/>
            <person name="Wollam A."/>
            <person name="Pepin K.H."/>
            <person name="Palsikar V.B."/>
            <person name="Mitreva M."/>
            <person name="Wilson R.K."/>
        </authorList>
    </citation>
    <scope>NUCLEOTIDE SEQUENCE [LARGE SCALE GENOMIC DNA]</scope>
    <source>
        <strain evidence="2 3">ATCC 27760</strain>
    </source>
</reference>
<dbReference type="AlphaFoldDB" id="U2KGF8"/>
<dbReference type="EMBL" id="AWVF01000001">
    <property type="protein sequence ID" value="ERJ97606.1"/>
    <property type="molecule type" value="Genomic_DNA"/>
</dbReference>
<dbReference type="GO" id="GO:0008767">
    <property type="term" value="F:UDP-galactopyranose mutase activity"/>
    <property type="evidence" value="ECO:0007669"/>
    <property type="project" value="InterPro"/>
</dbReference>
<dbReference type="GO" id="GO:0005829">
    <property type="term" value="C:cytosol"/>
    <property type="evidence" value="ECO:0007669"/>
    <property type="project" value="TreeGrafter"/>
</dbReference>
<dbReference type="OrthoDB" id="9769600at2"/>
<feature type="domain" description="UDP-galactopyranose mutase C-terminal" evidence="1">
    <location>
        <begin position="146"/>
        <end position="254"/>
    </location>
</feature>
<dbReference type="Proteomes" id="UP000016662">
    <property type="component" value="Unassembled WGS sequence"/>
</dbReference>
<proteinExistence type="predicted"/>
<dbReference type="Pfam" id="PF03275">
    <property type="entry name" value="GLF"/>
    <property type="match status" value="1"/>
</dbReference>
<evidence type="ECO:0000313" key="2">
    <source>
        <dbReference type="EMBL" id="ERJ97606.1"/>
    </source>
</evidence>
<dbReference type="GO" id="GO:0050660">
    <property type="term" value="F:flavin adenine dinucleotide binding"/>
    <property type="evidence" value="ECO:0007669"/>
    <property type="project" value="TreeGrafter"/>
</dbReference>
<dbReference type="Gene3D" id="3.40.50.720">
    <property type="entry name" value="NAD(P)-binding Rossmann-like Domain"/>
    <property type="match status" value="2"/>
</dbReference>
<evidence type="ECO:0000259" key="1">
    <source>
        <dbReference type="Pfam" id="PF03275"/>
    </source>
</evidence>
<gene>
    <name evidence="2" type="ORF">RUMCAL_00019</name>
</gene>
<accession>U2KGF8</accession>
<keyword evidence="3" id="KW-1185">Reference proteome</keyword>
<dbReference type="Pfam" id="PF13450">
    <property type="entry name" value="NAD_binding_8"/>
    <property type="match status" value="1"/>
</dbReference>